<organism evidence="2 3">
    <name type="scientific">Rhizoctonia solani</name>
    <dbReference type="NCBI Taxonomy" id="456999"/>
    <lineage>
        <taxon>Eukaryota</taxon>
        <taxon>Fungi</taxon>
        <taxon>Dikarya</taxon>
        <taxon>Basidiomycota</taxon>
        <taxon>Agaricomycotina</taxon>
        <taxon>Agaricomycetes</taxon>
        <taxon>Cantharellales</taxon>
        <taxon>Ceratobasidiaceae</taxon>
        <taxon>Rhizoctonia</taxon>
    </lineage>
</organism>
<proteinExistence type="predicted"/>
<dbReference type="AlphaFoldDB" id="A0A8H2XRI6"/>
<reference evidence="2" key="1">
    <citation type="submission" date="2021-01" db="EMBL/GenBank/DDBJ databases">
        <authorList>
            <person name="Kaushik A."/>
        </authorList>
    </citation>
    <scope>NUCLEOTIDE SEQUENCE</scope>
    <source>
        <strain evidence="2">AG6-10EEA</strain>
    </source>
</reference>
<protein>
    <submittedName>
        <fullName evidence="2">Uncharacterized protein</fullName>
    </submittedName>
</protein>
<dbReference type="EMBL" id="CAJMXA010000502">
    <property type="protein sequence ID" value="CAE6433532.1"/>
    <property type="molecule type" value="Genomic_DNA"/>
</dbReference>
<comment type="caution">
    <text evidence="2">The sequence shown here is derived from an EMBL/GenBank/DDBJ whole genome shotgun (WGS) entry which is preliminary data.</text>
</comment>
<dbReference type="Proteomes" id="UP000663853">
    <property type="component" value="Unassembled WGS sequence"/>
</dbReference>
<sequence length="72" mass="7803">MPPAFNLYNCDGRTHQRQQSQGGRVDQATIQPDHRPYAPLTPTGPVRTGSTESTGATGRQSYMNRAGSQGSR</sequence>
<accession>A0A8H2XRI6</accession>
<evidence type="ECO:0000313" key="3">
    <source>
        <dbReference type="Proteomes" id="UP000663853"/>
    </source>
</evidence>
<evidence type="ECO:0000313" key="2">
    <source>
        <dbReference type="EMBL" id="CAE6433532.1"/>
    </source>
</evidence>
<name>A0A8H2XRI6_9AGAM</name>
<gene>
    <name evidence="2" type="ORF">RDB_LOCUS26505</name>
</gene>
<evidence type="ECO:0000256" key="1">
    <source>
        <dbReference type="SAM" id="MobiDB-lite"/>
    </source>
</evidence>
<feature type="compositionally biased region" description="Polar residues" evidence="1">
    <location>
        <begin position="48"/>
        <end position="72"/>
    </location>
</feature>
<feature type="region of interest" description="Disordered" evidence="1">
    <location>
        <begin position="1"/>
        <end position="72"/>
    </location>
</feature>